<evidence type="ECO:0000256" key="1">
    <source>
        <dbReference type="SAM" id="MobiDB-lite"/>
    </source>
</evidence>
<gene>
    <name evidence="2" type="ORF">F511_36582</name>
</gene>
<dbReference type="AlphaFoldDB" id="A0A2Z7A3T7"/>
<name>A0A2Z7A3T7_9LAMI</name>
<dbReference type="EMBL" id="KV019127">
    <property type="protein sequence ID" value="KZV16268.1"/>
    <property type="molecule type" value="Genomic_DNA"/>
</dbReference>
<reference evidence="2 3" key="1">
    <citation type="journal article" date="2015" name="Proc. Natl. Acad. Sci. U.S.A.">
        <title>The resurrection genome of Boea hygrometrica: A blueprint for survival of dehydration.</title>
        <authorList>
            <person name="Xiao L."/>
            <person name="Yang G."/>
            <person name="Zhang L."/>
            <person name="Yang X."/>
            <person name="Zhao S."/>
            <person name="Ji Z."/>
            <person name="Zhou Q."/>
            <person name="Hu M."/>
            <person name="Wang Y."/>
            <person name="Chen M."/>
            <person name="Xu Y."/>
            <person name="Jin H."/>
            <person name="Xiao X."/>
            <person name="Hu G."/>
            <person name="Bao F."/>
            <person name="Hu Y."/>
            <person name="Wan P."/>
            <person name="Li L."/>
            <person name="Deng X."/>
            <person name="Kuang T."/>
            <person name="Xiang C."/>
            <person name="Zhu J.K."/>
            <person name="Oliver M.J."/>
            <person name="He Y."/>
        </authorList>
    </citation>
    <scope>NUCLEOTIDE SEQUENCE [LARGE SCALE GENOMIC DNA]</scope>
    <source>
        <strain evidence="3">cv. XS01</strain>
    </source>
</reference>
<proteinExistence type="predicted"/>
<evidence type="ECO:0000313" key="2">
    <source>
        <dbReference type="EMBL" id="KZV16268.1"/>
    </source>
</evidence>
<keyword evidence="3" id="KW-1185">Reference proteome</keyword>
<dbReference type="Proteomes" id="UP000250235">
    <property type="component" value="Unassembled WGS sequence"/>
</dbReference>
<accession>A0A2Z7A3T7</accession>
<feature type="region of interest" description="Disordered" evidence="1">
    <location>
        <begin position="325"/>
        <end position="354"/>
    </location>
</feature>
<organism evidence="2 3">
    <name type="scientific">Dorcoceras hygrometricum</name>
    <dbReference type="NCBI Taxonomy" id="472368"/>
    <lineage>
        <taxon>Eukaryota</taxon>
        <taxon>Viridiplantae</taxon>
        <taxon>Streptophyta</taxon>
        <taxon>Embryophyta</taxon>
        <taxon>Tracheophyta</taxon>
        <taxon>Spermatophyta</taxon>
        <taxon>Magnoliopsida</taxon>
        <taxon>eudicotyledons</taxon>
        <taxon>Gunneridae</taxon>
        <taxon>Pentapetalae</taxon>
        <taxon>asterids</taxon>
        <taxon>lamiids</taxon>
        <taxon>Lamiales</taxon>
        <taxon>Gesneriaceae</taxon>
        <taxon>Didymocarpoideae</taxon>
        <taxon>Trichosporeae</taxon>
        <taxon>Loxocarpinae</taxon>
        <taxon>Dorcoceras</taxon>
    </lineage>
</organism>
<sequence>MYVCRFILNVLNTFRANLKFRCAPGKWDPDPPPYANNKLARSWLDWDLTCGCTVPHAVGGLPDSGALFVRCGARLGTWLVPMGPAGPGGGPTGGAPSRGTEAGRSTCVCGGWSRRRRGEHGTRRAKVKELQCVISSYSGRLVLPFRLLIRVIRDPCCGFSGFSASHGGESAGDAPRGISVLGKTESELINCVLANGLDELSKWIKRTSKHTMALDEKIRAELIYQPARRKPAGNGSKLVNKLKVSKQLKCRKEQNKISCRQKEAQMQNCSRISVLGKTESELINCVLANGLDELSKWIKRTSKHTMALDEKIRAELMGKQKAAIKEVATSRETSSKKRPAEYDEQAGLEQLKGS</sequence>
<protein>
    <submittedName>
        <fullName evidence="2">Uncharacterized protein</fullName>
    </submittedName>
</protein>
<evidence type="ECO:0000313" key="3">
    <source>
        <dbReference type="Proteomes" id="UP000250235"/>
    </source>
</evidence>